<feature type="domain" description="GH16" evidence="2">
    <location>
        <begin position="1"/>
        <end position="262"/>
    </location>
</feature>
<comment type="caution">
    <text evidence="3">The sequence shown here is derived from an EMBL/GenBank/DDBJ whole genome shotgun (WGS) entry which is preliminary data.</text>
</comment>
<evidence type="ECO:0000313" key="3">
    <source>
        <dbReference type="EMBL" id="HGS87914.1"/>
    </source>
</evidence>
<comment type="similarity">
    <text evidence="1">Belongs to the glycosyl hydrolase 16 family.</text>
</comment>
<dbReference type="InterPro" id="IPR013320">
    <property type="entry name" value="ConA-like_dom_sf"/>
</dbReference>
<organism evidence="3">
    <name type="scientific">Bellilinea caldifistulae</name>
    <dbReference type="NCBI Taxonomy" id="360411"/>
    <lineage>
        <taxon>Bacteria</taxon>
        <taxon>Bacillati</taxon>
        <taxon>Chloroflexota</taxon>
        <taxon>Anaerolineae</taxon>
        <taxon>Anaerolineales</taxon>
        <taxon>Anaerolineaceae</taxon>
        <taxon>Bellilinea</taxon>
    </lineage>
</organism>
<dbReference type="Gene3D" id="2.60.120.200">
    <property type="match status" value="1"/>
</dbReference>
<dbReference type="InterPro" id="IPR000757">
    <property type="entry name" value="Beta-glucanase-like"/>
</dbReference>
<accession>A0A7C4Q9S1</accession>
<dbReference type="Pfam" id="PF00722">
    <property type="entry name" value="Glyco_hydro_16"/>
    <property type="match status" value="1"/>
</dbReference>
<proteinExistence type="inferred from homology"/>
<dbReference type="GO" id="GO:0005975">
    <property type="term" value="P:carbohydrate metabolic process"/>
    <property type="evidence" value="ECO:0007669"/>
    <property type="project" value="InterPro"/>
</dbReference>
<dbReference type="GO" id="GO:0004553">
    <property type="term" value="F:hydrolase activity, hydrolyzing O-glycosyl compounds"/>
    <property type="evidence" value="ECO:0007669"/>
    <property type="project" value="InterPro"/>
</dbReference>
<dbReference type="AlphaFoldDB" id="A0A7C4Q9S1"/>
<dbReference type="PROSITE" id="PS51762">
    <property type="entry name" value="GH16_2"/>
    <property type="match status" value="1"/>
</dbReference>
<evidence type="ECO:0000259" key="2">
    <source>
        <dbReference type="PROSITE" id="PS51762"/>
    </source>
</evidence>
<evidence type="ECO:0000256" key="1">
    <source>
        <dbReference type="ARBA" id="ARBA00006865"/>
    </source>
</evidence>
<dbReference type="CDD" id="cd08023">
    <property type="entry name" value="GH16_laminarinase_like"/>
    <property type="match status" value="1"/>
</dbReference>
<dbReference type="PANTHER" id="PTHR10963">
    <property type="entry name" value="GLYCOSYL HYDROLASE-RELATED"/>
    <property type="match status" value="1"/>
</dbReference>
<name>A0A7C4Q9S1_9CHLR</name>
<dbReference type="InterPro" id="IPR050546">
    <property type="entry name" value="Glycosyl_Hydrlase_16"/>
</dbReference>
<dbReference type="EMBL" id="DSXR01000097">
    <property type="protein sequence ID" value="HGS87914.1"/>
    <property type="molecule type" value="Genomic_DNA"/>
</dbReference>
<protein>
    <submittedName>
        <fullName evidence="3">Glycoside hydrolase family 16 protein</fullName>
    </submittedName>
</protein>
<sequence>MKNSPETLFFDDFTAAHLNRDVWNVEVTGKIYNNEQQAYIDSPETVYISHSEADCNGALVLQAHYRPGFSTPQGAPFDFVSGRVHTRGKFTFRYGRVSARLKTPAVSGVWPAFWVLGNGGEWPACGEIDIMEAVGEPDWVSAAAHGPNYSGEAGLVNKKYFQPPDSIAEWHIYTAECTPEKLLFFVDDELIYRITRPMVTFFGPWVFDSEKFLILNLALGGTYPYKTNGIHQPYYGLPSPAVQEIQNNHVRFLVDWVKITTL</sequence>
<reference evidence="3" key="1">
    <citation type="journal article" date="2020" name="mSystems">
        <title>Genome- and Community-Level Interaction Insights into Carbon Utilization and Element Cycling Functions of Hydrothermarchaeota in Hydrothermal Sediment.</title>
        <authorList>
            <person name="Zhou Z."/>
            <person name="Liu Y."/>
            <person name="Xu W."/>
            <person name="Pan J."/>
            <person name="Luo Z.H."/>
            <person name="Li M."/>
        </authorList>
    </citation>
    <scope>NUCLEOTIDE SEQUENCE [LARGE SCALE GENOMIC DNA]</scope>
    <source>
        <strain evidence="3">SpSt-556</strain>
    </source>
</reference>
<keyword evidence="3" id="KW-0378">Hydrolase</keyword>
<dbReference type="SUPFAM" id="SSF49899">
    <property type="entry name" value="Concanavalin A-like lectins/glucanases"/>
    <property type="match status" value="1"/>
</dbReference>
<dbReference type="PANTHER" id="PTHR10963:SF55">
    <property type="entry name" value="GLYCOSIDE HYDROLASE FAMILY 16 PROTEIN"/>
    <property type="match status" value="1"/>
</dbReference>
<gene>
    <name evidence="3" type="ORF">ENT17_09880</name>
</gene>